<dbReference type="PROSITE" id="PS50097">
    <property type="entry name" value="BTB"/>
    <property type="match status" value="6"/>
</dbReference>
<feature type="domain" description="MATH" evidence="4">
    <location>
        <begin position="1351"/>
        <end position="1480"/>
    </location>
</feature>
<dbReference type="InterPro" id="IPR011333">
    <property type="entry name" value="SKP1/BTB/POZ_sf"/>
</dbReference>
<evidence type="ECO:0000256" key="2">
    <source>
        <dbReference type="ARBA" id="ARBA00010846"/>
    </source>
</evidence>
<feature type="domain" description="MATH" evidence="4">
    <location>
        <begin position="666"/>
        <end position="793"/>
    </location>
</feature>
<evidence type="ECO:0000259" key="4">
    <source>
        <dbReference type="PROSITE" id="PS50144"/>
    </source>
</evidence>
<keyword evidence="6" id="KW-1185">Reference proteome</keyword>
<dbReference type="PANTHER" id="PTHR26379:SF429">
    <property type="entry name" value="OS10G0428900 PROTEIN"/>
    <property type="match status" value="1"/>
</dbReference>
<dbReference type="eggNOG" id="KOG1987">
    <property type="taxonomic scope" value="Eukaryota"/>
</dbReference>
<dbReference type="CDD" id="cd18280">
    <property type="entry name" value="BTB_POZ_BPM_plant"/>
    <property type="match status" value="6"/>
</dbReference>
<evidence type="ECO:0000313" key="5">
    <source>
        <dbReference type="EnsemblPlants" id="OBART10G10680.1"/>
    </source>
</evidence>
<comment type="similarity">
    <text evidence="2">Belongs to the Tdpoz family.</text>
</comment>
<dbReference type="Gene3D" id="1.25.40.420">
    <property type="match status" value="4"/>
</dbReference>
<evidence type="ECO:0000256" key="1">
    <source>
        <dbReference type="ARBA" id="ARBA00004906"/>
    </source>
</evidence>
<dbReference type="HOGENOM" id="CLU_000486_0_0_1"/>
<dbReference type="EnsemblPlants" id="OBART10G10680.1">
    <property type="protein sequence ID" value="OBART10G10680.1"/>
    <property type="gene ID" value="OBART10G10680"/>
</dbReference>
<dbReference type="InterPro" id="IPR000210">
    <property type="entry name" value="BTB/POZ_dom"/>
</dbReference>
<dbReference type="PROSITE" id="PS50144">
    <property type="entry name" value="MATH"/>
    <property type="match status" value="7"/>
</dbReference>
<dbReference type="PANTHER" id="PTHR26379">
    <property type="entry name" value="BTB/POZ AND MATH DOMAIN-CONTAINING PROTEIN 1"/>
    <property type="match status" value="1"/>
</dbReference>
<organism evidence="5">
    <name type="scientific">Oryza barthii</name>
    <dbReference type="NCBI Taxonomy" id="65489"/>
    <lineage>
        <taxon>Eukaryota</taxon>
        <taxon>Viridiplantae</taxon>
        <taxon>Streptophyta</taxon>
        <taxon>Embryophyta</taxon>
        <taxon>Tracheophyta</taxon>
        <taxon>Spermatophyta</taxon>
        <taxon>Magnoliopsida</taxon>
        <taxon>Liliopsida</taxon>
        <taxon>Poales</taxon>
        <taxon>Poaceae</taxon>
        <taxon>BOP clade</taxon>
        <taxon>Oryzoideae</taxon>
        <taxon>Oryzeae</taxon>
        <taxon>Oryzinae</taxon>
        <taxon>Oryza</taxon>
    </lineage>
</organism>
<dbReference type="FunFam" id="3.30.710.10:FF:000159">
    <property type="entry name" value="Speckle-type POZ protein B"/>
    <property type="match status" value="1"/>
</dbReference>
<comment type="pathway">
    <text evidence="1">Protein modification; protein ubiquitination.</text>
</comment>
<feature type="domain" description="BTB" evidence="3">
    <location>
        <begin position="1523"/>
        <end position="1591"/>
    </location>
</feature>
<evidence type="ECO:0000259" key="3">
    <source>
        <dbReference type="PROSITE" id="PS50097"/>
    </source>
</evidence>
<evidence type="ECO:0008006" key="7">
    <source>
        <dbReference type="Google" id="ProtNLM"/>
    </source>
</evidence>
<dbReference type="InterPro" id="IPR002083">
    <property type="entry name" value="MATH/TRAF_dom"/>
</dbReference>
<feature type="domain" description="BTB" evidence="3">
    <location>
        <begin position="109"/>
        <end position="177"/>
    </location>
</feature>
<sequence length="2169" mass="242049">MGLTVQAKFKFSFANQVKKQPSLKYRPIKTFNLEDSCGWGYVEFIKRVDFEKSDDLRDDSFTIRCDIVVVREIRTEETTEILPVESFVPVPPSDMDQQFGDLLETEKGADVVFEVGGQTFAAHRCVLAARSPVFRAALYGSMKEGDTAGVVHIEDMEAQAFKLLLRFVYTDSLPEMETEEDVICQHLLVTADRNDLHRLKLICENRLCKYIGVSTVSYILALADQHHCDGLKKACFSFLGSPANLSAVIASDGFKHLSRSCPSLMEELRRGEQFPAMPPAARHLSPPRSDSTSTIVAGTAAGSHLLKIDGYSLTKGTPNGSFLISSQFTVGGHCWRIRYYPNGFSASSADFISLFLVLDEKVKVQAKSDFQISYTGQVDEPPWLATMKADTFDGAGFRSFGYEKFVRRCDFEKLIRDDSFTIRCDIVVINEIRAEESTEITTTTAIVTVPPSDLNQQLGDLLESEKGADVVFEVGGQTFAAHRCVLAARSPVFKAELYGLMKEGDTAGVVHIEDIEPRVFKVLLRFMYTDSLPEMEEEDVMCQHLLVAADRYNLERLKLICEEKLCRHISVGTVWNILPLADQHHCDGLKKACFDFLGSLANLSAVVASDGFKHLCRSCPSLMEELVVTLALPGTKPASLPFRTMSLAACRADPPSRSAIVADTATGYHLLSIHGYSRTKGTPTGSPLKSSRFTVAGHRWRIHYYPNADRADSADHISMYLFLDEKSNARSVKALFQIRFADQVKAQPSLALHAVRTFGDSSWSWGYAKFVRREVLEKSKDLRDDSFTIRCDIVVVREFVAEEATEILPAGSFVSVPPSEMNRHFGDLLETEKGADVVFEVAGERFAAHRCVLAARSPVFRAELYGLMKEGDTAGVVRIEDMEAQVFKMLLRFVYTDSLPEMEAEEHIMCQHLIVAADRYDLQRLKLICEKKLCKYIGVSTVSNILALADQHHCDGLKKACFSFLGSPANLSAFVADDGLDHLSRSCPSLMKELVDGYSLTKATPTGSSLTSTQFTVGGHRWRIKYYPNGDSADSADYISIYLLLDEKASLDLKVEAKYLISFADQVKTQPSMKYRTVRTFHREGSWTWGYGKFIKREDFEKSDHLRDDSFTIRCDILVVHKIHTKETAEILPVETFVSVPPSDMNQQFGDLLETEKGADVVFEVGGQTFAAHRCVLAARSPVFRAELYGLMKEGDTAGVVRIEEMEAQVFKVLLRFLYTDSLPEMKEEEDVMCQHLLVAADRYNLERLKLICEEKLCKYISVGTVSNILALADQHHCDGLKKACFNFLGSPANLSAVVAGDGFKHLSKICPSLMEELQQRASGEQCPAMSPAGNPSRSASASAILADTATGYHLLKINGYSLTKGTPTGSFLTSSRFTVGGHRWRIEYYPNGASVDAADYILIYLVLDEKSNADFSVQAKYQISFANQVKMQPSLKYIMVRTFIRGCSWTWGYKKFIKREDFEKSDDLRDDSFTIRCDILVLRKIRAEETTEILPAAESFVSVPPSDMNQQFGDLLETEKGADVVFEVGGQTFAAHRCVLAARSPVFRAELYGLMKEGDTTGVVRVEEMEAQVFKVLLRFLYTDSLPEMKEEDHLLVAADRYNLERLKLICEEKLCKYISVGTVSNILALADQHRCDGLKKACFNFLGSPANLSAVVAGYVPFYPLPRRAVSPAMSPAACRGNPSRSASASAVVVDTATGYHLLKIEGYSLTKGIPTSLSLKSSQFTVGGYRWRIDYFSNGDCADSADYISLFLSLDERANKDVKVRASWRFQIGYTGHVDKPPSFIRREDFEKSDNLRDDSFTIRCDIAVVRRFRAEETTEILPVETFVSVPPSDMNQQFGDLLETEKGADVVFEVGGETFAAHRCVLAARSPVFRAELYSSMKEGNTAGVVRIEDMEAQVFKLLLRFVYTDSLPEIENDDEDVMCQHLLVAADRYNLERLKLICEEKLCSYISVDAVSNILALADQHHCDGLKKACFHFLASPANLNAVIASDGLKHLSRRFPSLMEELVAMLAPLLSHALCPAMPSSANGHGNSSTRSTSAIVVDRVTGHHLFKIDGYSFTKETPTGTAIASGEFTVGGYRWRIEYYPNGRGKKSADYISLYLSLDKNINGKVKVKVKVKYQFDLADRVKKQLSLISKPVRTFWSCRFLVLGFPKVYEEEKIRKV</sequence>
<feature type="domain" description="BTB" evidence="3">
    <location>
        <begin position="1852"/>
        <end position="1920"/>
    </location>
</feature>
<evidence type="ECO:0000313" key="6">
    <source>
        <dbReference type="Proteomes" id="UP000026960"/>
    </source>
</evidence>
<name>A0A0D3HDW6_9ORYZ</name>
<dbReference type="SUPFAM" id="SSF54695">
    <property type="entry name" value="POZ domain"/>
    <property type="match status" value="6"/>
</dbReference>
<dbReference type="STRING" id="65489.A0A0D3HDW6"/>
<reference evidence="5" key="1">
    <citation type="journal article" date="2009" name="Rice">
        <title>De Novo Next Generation Sequencing of Plant Genomes.</title>
        <authorList>
            <person name="Rounsley S."/>
            <person name="Marri P.R."/>
            <person name="Yu Y."/>
            <person name="He R."/>
            <person name="Sisneros N."/>
            <person name="Goicoechea J.L."/>
            <person name="Lee S.J."/>
            <person name="Angelova A."/>
            <person name="Kudrna D."/>
            <person name="Luo M."/>
            <person name="Affourtit J."/>
            <person name="Desany B."/>
            <person name="Knight J."/>
            <person name="Niazi F."/>
            <person name="Egholm M."/>
            <person name="Wing R.A."/>
        </authorList>
    </citation>
    <scope>NUCLEOTIDE SEQUENCE [LARGE SCALE GENOMIC DNA]</scope>
    <source>
        <strain evidence="5">cv. IRGC 105608</strain>
    </source>
</reference>
<dbReference type="Gramene" id="OBART10G10680.1">
    <property type="protein sequence ID" value="OBART10G10680.1"/>
    <property type="gene ID" value="OBART10G10680"/>
</dbReference>
<protein>
    <recommendedName>
        <fullName evidence="7">BTB domain-containing protein</fullName>
    </recommendedName>
</protein>
<dbReference type="InterPro" id="IPR008974">
    <property type="entry name" value="TRAF-like"/>
</dbReference>
<dbReference type="PaxDb" id="65489-OBART10G10680.1"/>
<dbReference type="InterPro" id="IPR045005">
    <property type="entry name" value="BPM1-6"/>
</dbReference>
<feature type="domain" description="BTB" evidence="3">
    <location>
        <begin position="835"/>
        <end position="903"/>
    </location>
</feature>
<dbReference type="Pfam" id="PF22486">
    <property type="entry name" value="MATH_2"/>
    <property type="match status" value="7"/>
</dbReference>
<dbReference type="SUPFAM" id="SSF49599">
    <property type="entry name" value="TRAF domain-like"/>
    <property type="match status" value="7"/>
</dbReference>
<feature type="domain" description="MATH" evidence="4">
    <location>
        <begin position="2052"/>
        <end position="2169"/>
    </location>
</feature>
<dbReference type="Gene3D" id="6.10.250.3030">
    <property type="match status" value="2"/>
</dbReference>
<dbReference type="Pfam" id="PF00651">
    <property type="entry name" value="BTB"/>
    <property type="match status" value="6"/>
</dbReference>
<dbReference type="Gene3D" id="2.60.210.10">
    <property type="entry name" value="Apoptosis, Tumor Necrosis Factor Receptor Associated Protein 2, Chain A"/>
    <property type="match status" value="7"/>
</dbReference>
<dbReference type="Pfam" id="PF24570">
    <property type="entry name" value="BACK_BPM_SPOP"/>
    <property type="match status" value="5"/>
</dbReference>
<feature type="domain" description="MATH" evidence="4">
    <location>
        <begin position="1700"/>
        <end position="1810"/>
    </location>
</feature>
<dbReference type="Gene3D" id="3.30.710.10">
    <property type="entry name" value="Potassium Channel Kv1.1, Chain A"/>
    <property type="match status" value="6"/>
</dbReference>
<feature type="domain" description="MATH" evidence="4">
    <location>
        <begin position="988"/>
        <end position="1117"/>
    </location>
</feature>
<accession>A0A0D3HDW6</accession>
<dbReference type="CDD" id="cd00121">
    <property type="entry name" value="MATH"/>
    <property type="match status" value="7"/>
</dbReference>
<feature type="domain" description="MATH" evidence="4">
    <location>
        <begin position="1"/>
        <end position="67"/>
    </location>
</feature>
<feature type="domain" description="MATH" evidence="4">
    <location>
        <begin position="301"/>
        <end position="426"/>
    </location>
</feature>
<reference evidence="5" key="2">
    <citation type="submission" date="2015-03" db="UniProtKB">
        <authorList>
            <consortium name="EnsemblPlants"/>
        </authorList>
    </citation>
    <scope>IDENTIFICATION</scope>
</reference>
<dbReference type="GO" id="GO:0016567">
    <property type="term" value="P:protein ubiquitination"/>
    <property type="evidence" value="ECO:0007669"/>
    <property type="project" value="InterPro"/>
</dbReference>
<feature type="domain" description="BTB" evidence="3">
    <location>
        <begin position="1159"/>
        <end position="1227"/>
    </location>
</feature>
<proteinExistence type="inferred from homology"/>
<dbReference type="SMART" id="SM00225">
    <property type="entry name" value="BTB"/>
    <property type="match status" value="6"/>
</dbReference>
<dbReference type="SMART" id="SM00061">
    <property type="entry name" value="MATH"/>
    <property type="match status" value="5"/>
</dbReference>
<feature type="domain" description="BTB" evidence="3">
    <location>
        <begin position="468"/>
        <end position="536"/>
    </location>
</feature>
<dbReference type="Proteomes" id="UP000026960">
    <property type="component" value="Chromosome 10"/>
</dbReference>
<dbReference type="InterPro" id="IPR056423">
    <property type="entry name" value="BACK_BPM_SPOP"/>
</dbReference>